<proteinExistence type="inferred from homology"/>
<dbReference type="InterPro" id="IPR045024">
    <property type="entry name" value="NDH-2"/>
</dbReference>
<dbReference type="EC" id="1.6.5.9" evidence="2"/>
<evidence type="ECO:0000256" key="9">
    <source>
        <dbReference type="SAM" id="Phobius"/>
    </source>
</evidence>
<protein>
    <recommendedName>
        <fullName evidence="2">NADH:ubiquinone reductase (non-electrogenic)</fullName>
        <ecNumber evidence="2">1.6.5.9</ecNumber>
    </recommendedName>
</protein>
<dbReference type="Pfam" id="PF07992">
    <property type="entry name" value="Pyr_redox_2"/>
    <property type="match status" value="1"/>
</dbReference>
<keyword evidence="3" id="KW-0285">Flavoprotein</keyword>
<dbReference type="InterPro" id="IPR054585">
    <property type="entry name" value="NDH2-like_C"/>
</dbReference>
<evidence type="ECO:0000256" key="5">
    <source>
        <dbReference type="ARBA" id="ARBA00022946"/>
    </source>
</evidence>
<dbReference type="PANTHER" id="PTHR43706:SF47">
    <property type="entry name" value="EXTERNAL NADH-UBIQUINONE OXIDOREDUCTASE 1, MITOCHONDRIAL-RELATED"/>
    <property type="match status" value="1"/>
</dbReference>
<dbReference type="GO" id="GO:0050136">
    <property type="term" value="F:NADH dehydrogenase (quinone) (non-electrogenic) activity"/>
    <property type="evidence" value="ECO:0007669"/>
    <property type="project" value="UniProtKB-EC"/>
</dbReference>
<dbReference type="RefSeq" id="WP_179371350.1">
    <property type="nucleotide sequence ID" value="NZ_CP026995.1"/>
</dbReference>
<name>A0A7D5M8X3_9ARCH</name>
<evidence type="ECO:0000256" key="1">
    <source>
        <dbReference type="ARBA" id="ARBA00005272"/>
    </source>
</evidence>
<evidence type="ECO:0000256" key="7">
    <source>
        <dbReference type="ARBA" id="ARBA00023027"/>
    </source>
</evidence>
<keyword evidence="9" id="KW-1133">Transmembrane helix</keyword>
<keyword evidence="9" id="KW-0472">Membrane</keyword>
<reference evidence="11 12" key="1">
    <citation type="submission" date="2018-02" db="EMBL/GenBank/DDBJ databases">
        <title>Complete genome of Nitrosopumilus ureaphilus PS0.</title>
        <authorList>
            <person name="Qin W."/>
            <person name="Zheng Y."/>
            <person name="Stahl D.A."/>
        </authorList>
    </citation>
    <scope>NUCLEOTIDE SEQUENCE [LARGE SCALE GENOMIC DNA]</scope>
    <source>
        <strain evidence="11 12">PS0</strain>
    </source>
</reference>
<evidence type="ECO:0000259" key="10">
    <source>
        <dbReference type="PROSITE" id="PS50157"/>
    </source>
</evidence>
<dbReference type="InterPro" id="IPR023753">
    <property type="entry name" value="FAD/NAD-binding_dom"/>
</dbReference>
<dbReference type="KEGG" id="nue:C5F50_10605"/>
<comment type="catalytic activity">
    <reaction evidence="8">
        <text>a quinone + NADH + H(+) = a quinol + NAD(+)</text>
        <dbReference type="Rhea" id="RHEA:46160"/>
        <dbReference type="ChEBI" id="CHEBI:15378"/>
        <dbReference type="ChEBI" id="CHEBI:24646"/>
        <dbReference type="ChEBI" id="CHEBI:57540"/>
        <dbReference type="ChEBI" id="CHEBI:57945"/>
        <dbReference type="ChEBI" id="CHEBI:132124"/>
        <dbReference type="EC" id="1.6.5.9"/>
    </reaction>
</comment>
<keyword evidence="7" id="KW-0520">NAD</keyword>
<dbReference type="Proteomes" id="UP000509478">
    <property type="component" value="Chromosome"/>
</dbReference>
<keyword evidence="6" id="KW-0560">Oxidoreductase</keyword>
<evidence type="ECO:0000256" key="4">
    <source>
        <dbReference type="ARBA" id="ARBA00022827"/>
    </source>
</evidence>
<keyword evidence="9" id="KW-0812">Transmembrane</keyword>
<dbReference type="AlphaFoldDB" id="A0A7D5M8X3"/>
<comment type="similarity">
    <text evidence="1">Belongs to the NADH dehydrogenase family.</text>
</comment>
<evidence type="ECO:0000256" key="6">
    <source>
        <dbReference type="ARBA" id="ARBA00023002"/>
    </source>
</evidence>
<dbReference type="InterPro" id="IPR013087">
    <property type="entry name" value="Znf_C2H2_type"/>
</dbReference>
<feature type="transmembrane region" description="Helical" evidence="9">
    <location>
        <begin position="100"/>
        <end position="123"/>
    </location>
</feature>
<evidence type="ECO:0000313" key="11">
    <source>
        <dbReference type="EMBL" id="QLH07470.1"/>
    </source>
</evidence>
<evidence type="ECO:0000256" key="3">
    <source>
        <dbReference type="ARBA" id="ARBA00022630"/>
    </source>
</evidence>
<feature type="transmembrane region" description="Helical" evidence="9">
    <location>
        <begin position="18"/>
        <end position="38"/>
    </location>
</feature>
<organism evidence="11 12">
    <name type="scientific">Nitrosopumilus ureiphilus</name>
    <dbReference type="NCBI Taxonomy" id="1470067"/>
    <lineage>
        <taxon>Archaea</taxon>
        <taxon>Nitrososphaerota</taxon>
        <taxon>Nitrososphaeria</taxon>
        <taxon>Nitrosopumilales</taxon>
        <taxon>Nitrosopumilaceae</taxon>
        <taxon>Nitrosopumilus</taxon>
    </lineage>
</organism>
<evidence type="ECO:0000256" key="2">
    <source>
        <dbReference type="ARBA" id="ARBA00012637"/>
    </source>
</evidence>
<dbReference type="EMBL" id="CP026995">
    <property type="protein sequence ID" value="QLH07470.1"/>
    <property type="molecule type" value="Genomic_DNA"/>
</dbReference>
<evidence type="ECO:0000313" key="12">
    <source>
        <dbReference type="Proteomes" id="UP000509478"/>
    </source>
</evidence>
<accession>A0A7D5M8X3</accession>
<sequence length="637" mass="71422">MDTRHIQPIVNFSLRKEVFFVAVGSIVGAFTMHLPIIFSDLFGSSSYQIWLLTAARIVNSSQPEIGLALHFFVATIIGIVTGIFLHKVLRFNISRIPKGLTYGVISGTVVFVVFAIPVSQIFLGPNTIEILSEINPEVSPLQITQEVKENFQNQMINSLFMHLVWGVTLGIISSVLTRKIGANYLCHVCNVEFSNIKTYEHHTKNVHENPSPKMKKILILGGGYAGVGVLNKIQKSFENNVDVSIELVSESNFFLHTPMLPEMATGTIEPRHIATPIRRFCKRAQFHQSKVVDIQLDSKQVTIQRMTDKSQRVLSYDYLVLAMGGKTNFFGNINIEKNSLTIKSLDDAIKIRNHIISMLEDADQETNLDLQKKIMTFVVVGGGFSGVETVGEINDFVRESAKKFYRNIHQDNIKIILVAAGDKILPEIGNLGEYSRQALEKDGVTIYTNTKLEDISNEIAILTNKKEISTATVIWAGGNTVESVIEKINTKHHKSGRVIVNRQLKLEDHLEVFALGDCAFSTDPRSGNPYPPTAQHAIRQAKTVAENLENKINGVGIQNDFIYDTKGSMAKIGKKDGVALVLGHEFRGFIAWLIWKQYYLSTLPTNEKKIRVGLDWFIDLFFPRDITRLSSIFDEKK</sequence>
<evidence type="ECO:0000256" key="8">
    <source>
        <dbReference type="ARBA" id="ARBA00047599"/>
    </source>
</evidence>
<dbReference type="GeneID" id="56068567"/>
<dbReference type="PROSITE" id="PS50157">
    <property type="entry name" value="ZINC_FINGER_C2H2_2"/>
    <property type="match status" value="1"/>
</dbReference>
<dbReference type="OrthoDB" id="6639at2157"/>
<dbReference type="SUPFAM" id="SSF51905">
    <property type="entry name" value="FAD/NAD(P)-binding domain"/>
    <property type="match status" value="2"/>
</dbReference>
<dbReference type="Gene3D" id="3.50.50.100">
    <property type="match status" value="1"/>
</dbReference>
<dbReference type="PROSITE" id="PS00028">
    <property type="entry name" value="ZINC_FINGER_C2H2_1"/>
    <property type="match status" value="1"/>
</dbReference>
<dbReference type="InterPro" id="IPR036188">
    <property type="entry name" value="FAD/NAD-bd_sf"/>
</dbReference>
<keyword evidence="12" id="KW-1185">Reference proteome</keyword>
<gene>
    <name evidence="11" type="ORF">C5F50_10605</name>
</gene>
<keyword evidence="4" id="KW-0274">FAD</keyword>
<feature type="transmembrane region" description="Helical" evidence="9">
    <location>
        <begin position="67"/>
        <end position="88"/>
    </location>
</feature>
<feature type="domain" description="C2H2-type" evidence="10">
    <location>
        <begin position="184"/>
        <end position="212"/>
    </location>
</feature>
<dbReference type="Pfam" id="PF22366">
    <property type="entry name" value="NDH2_C"/>
    <property type="match status" value="1"/>
</dbReference>
<keyword evidence="5" id="KW-0809">Transit peptide</keyword>
<dbReference type="PANTHER" id="PTHR43706">
    <property type="entry name" value="NADH DEHYDROGENASE"/>
    <property type="match status" value="1"/>
</dbReference>